<dbReference type="PANTHER" id="PTHR40064:SF1">
    <property type="entry name" value="MEMBRANE PROTEIN"/>
    <property type="match status" value="1"/>
</dbReference>
<dbReference type="Gene3D" id="1.20.120.940">
    <property type="entry name" value="Putative aromatic acid exporter, C-terminal domain"/>
    <property type="match status" value="1"/>
</dbReference>
<dbReference type="GO" id="GO:0005886">
    <property type="term" value="C:plasma membrane"/>
    <property type="evidence" value="ECO:0007669"/>
    <property type="project" value="UniProtKB-SubCell"/>
</dbReference>
<dbReference type="InterPro" id="IPR021062">
    <property type="entry name" value="ArAE_1_C"/>
</dbReference>
<keyword evidence="2" id="KW-1003">Cell membrane</keyword>
<feature type="transmembrane region" description="Helical" evidence="6">
    <location>
        <begin position="20"/>
        <end position="40"/>
    </location>
</feature>
<evidence type="ECO:0000259" key="7">
    <source>
        <dbReference type="Pfam" id="PF11728"/>
    </source>
</evidence>
<evidence type="ECO:0000313" key="9">
    <source>
        <dbReference type="Proteomes" id="UP000824229"/>
    </source>
</evidence>
<protein>
    <submittedName>
        <fullName evidence="8">Aromatic acid exporter family protein</fullName>
    </submittedName>
</protein>
<evidence type="ECO:0000256" key="6">
    <source>
        <dbReference type="SAM" id="Phobius"/>
    </source>
</evidence>
<dbReference type="Pfam" id="PF11728">
    <property type="entry name" value="ArAE_1_C"/>
    <property type="match status" value="1"/>
</dbReference>
<dbReference type="Pfam" id="PF06081">
    <property type="entry name" value="ArAE_1"/>
    <property type="match status" value="1"/>
</dbReference>
<feature type="transmembrane region" description="Helical" evidence="6">
    <location>
        <begin position="61"/>
        <end position="89"/>
    </location>
</feature>
<dbReference type="PANTHER" id="PTHR40064">
    <property type="entry name" value="MEMBRANE PROTEIN-RELATED"/>
    <property type="match status" value="1"/>
</dbReference>
<evidence type="ECO:0000313" key="8">
    <source>
        <dbReference type="EMBL" id="MBU3804021.1"/>
    </source>
</evidence>
<evidence type="ECO:0000256" key="4">
    <source>
        <dbReference type="ARBA" id="ARBA00022989"/>
    </source>
</evidence>
<dbReference type="EMBL" id="JAHLFQ010000099">
    <property type="protein sequence ID" value="MBU3804021.1"/>
    <property type="molecule type" value="Genomic_DNA"/>
</dbReference>
<accession>A0A9E2KCB0</accession>
<proteinExistence type="predicted"/>
<keyword evidence="3 6" id="KW-0812">Transmembrane</keyword>
<evidence type="ECO:0000256" key="1">
    <source>
        <dbReference type="ARBA" id="ARBA00004651"/>
    </source>
</evidence>
<gene>
    <name evidence="8" type="ORF">H9872_04600</name>
</gene>
<feature type="domain" description="Putative aromatic acid exporter C-terminal" evidence="7">
    <location>
        <begin position="148"/>
        <end position="310"/>
    </location>
</feature>
<evidence type="ECO:0000256" key="2">
    <source>
        <dbReference type="ARBA" id="ARBA00022475"/>
    </source>
</evidence>
<keyword evidence="5 6" id="KW-0472">Membrane</keyword>
<evidence type="ECO:0000256" key="3">
    <source>
        <dbReference type="ARBA" id="ARBA00022692"/>
    </source>
</evidence>
<sequence length="337" mass="38337">MKKIIGLKIIKTGIGATSAIWLAQLIGLKYSVAAGIITILSIQNTRRESVLIALRRLGATVIALSLGSVVLNLLGFNAVSFGIYLILFIPLAVKAKVVEGIVPASVLVTHLLGEGYTSITLLGNELLLMIVGAGIALLVNMYMPNLEEDLIREKQKLEKNMFDIFIKMENALLDNKKLEIENELEALKSALVEGRTKATQYRNNTFMSGRSLYEKYFDMRYSQYQIMLYMYKHFERFYRVTPGAEKIAKLTYEVALSVKGKIAVETLLLDLEALREAFKHSELPVTREEFENRAMLYQFLTDMEQFLDVKHLFKSSLSEREKEEYSRYYDLNVFPGK</sequence>
<evidence type="ECO:0000256" key="5">
    <source>
        <dbReference type="ARBA" id="ARBA00023136"/>
    </source>
</evidence>
<organism evidence="8 9">
    <name type="scientific">Candidatus Cellulosilyticum pullistercoris</name>
    <dbReference type="NCBI Taxonomy" id="2838521"/>
    <lineage>
        <taxon>Bacteria</taxon>
        <taxon>Bacillati</taxon>
        <taxon>Bacillota</taxon>
        <taxon>Clostridia</taxon>
        <taxon>Lachnospirales</taxon>
        <taxon>Cellulosilyticaceae</taxon>
        <taxon>Cellulosilyticum</taxon>
    </lineage>
</organism>
<reference evidence="8" key="1">
    <citation type="journal article" date="2021" name="PeerJ">
        <title>Extensive microbial diversity within the chicken gut microbiome revealed by metagenomics and culture.</title>
        <authorList>
            <person name="Gilroy R."/>
            <person name="Ravi A."/>
            <person name="Getino M."/>
            <person name="Pursley I."/>
            <person name="Horton D.L."/>
            <person name="Alikhan N.F."/>
            <person name="Baker D."/>
            <person name="Gharbi K."/>
            <person name="Hall N."/>
            <person name="Watson M."/>
            <person name="Adriaenssens E.M."/>
            <person name="Foster-Nyarko E."/>
            <person name="Jarju S."/>
            <person name="Secka A."/>
            <person name="Antonio M."/>
            <person name="Oren A."/>
            <person name="Chaudhuri R.R."/>
            <person name="La Ragione R."/>
            <person name="Hildebrand F."/>
            <person name="Pallen M.J."/>
        </authorList>
    </citation>
    <scope>NUCLEOTIDE SEQUENCE</scope>
    <source>
        <strain evidence="8">B5-657</strain>
    </source>
</reference>
<dbReference type="InterPro" id="IPR010343">
    <property type="entry name" value="ArAE_1"/>
</dbReference>
<reference evidence="8" key="2">
    <citation type="submission" date="2021-04" db="EMBL/GenBank/DDBJ databases">
        <authorList>
            <person name="Gilroy R."/>
        </authorList>
    </citation>
    <scope>NUCLEOTIDE SEQUENCE</scope>
    <source>
        <strain evidence="8">B5-657</strain>
    </source>
</reference>
<dbReference type="InterPro" id="IPR038323">
    <property type="entry name" value="ArAE_1_C_sf"/>
</dbReference>
<name>A0A9E2KCB0_9FIRM</name>
<comment type="subcellular location">
    <subcellularLocation>
        <location evidence="1">Cell membrane</location>
        <topology evidence="1">Multi-pass membrane protein</topology>
    </subcellularLocation>
</comment>
<keyword evidence="4 6" id="KW-1133">Transmembrane helix</keyword>
<comment type="caution">
    <text evidence="8">The sequence shown here is derived from an EMBL/GenBank/DDBJ whole genome shotgun (WGS) entry which is preliminary data.</text>
</comment>
<dbReference type="Proteomes" id="UP000824229">
    <property type="component" value="Unassembled WGS sequence"/>
</dbReference>
<dbReference type="InterPro" id="IPR052984">
    <property type="entry name" value="UPF0421"/>
</dbReference>
<dbReference type="AlphaFoldDB" id="A0A9E2KCB0"/>
<feature type="transmembrane region" description="Helical" evidence="6">
    <location>
        <begin position="126"/>
        <end position="143"/>
    </location>
</feature>